<feature type="region of interest" description="Disordered" evidence="2">
    <location>
        <begin position="1"/>
        <end position="33"/>
    </location>
</feature>
<dbReference type="GO" id="GO:0004674">
    <property type="term" value="F:protein serine/threonine kinase activity"/>
    <property type="evidence" value="ECO:0007669"/>
    <property type="project" value="UniProtKB-KW"/>
</dbReference>
<evidence type="ECO:0000256" key="1">
    <source>
        <dbReference type="ARBA" id="ARBA00022527"/>
    </source>
</evidence>
<protein>
    <submittedName>
        <fullName evidence="4">ATP-binding protein</fullName>
    </submittedName>
</protein>
<dbReference type="PANTHER" id="PTHR35526:SF3">
    <property type="entry name" value="ANTI-SIGMA-F FACTOR RSBW"/>
    <property type="match status" value="1"/>
</dbReference>
<gene>
    <name evidence="4" type="ORF">Sipo8835_12355</name>
</gene>
<dbReference type="GO" id="GO:0005524">
    <property type="term" value="F:ATP binding"/>
    <property type="evidence" value="ECO:0007669"/>
    <property type="project" value="UniProtKB-KW"/>
</dbReference>
<name>A0AAE9B117_9ACTN</name>
<evidence type="ECO:0000256" key="2">
    <source>
        <dbReference type="SAM" id="MobiDB-lite"/>
    </source>
</evidence>
<reference evidence="4 5" key="1">
    <citation type="submission" date="2019-03" db="EMBL/GenBank/DDBJ databases">
        <title>Comparative genomic analyses of the sweetpotato soil rot pathogen, Streptomyces ipomoeae.</title>
        <authorList>
            <person name="Ruschel Soares N."/>
            <person name="Badger J.H."/>
            <person name="Huguet-Tapia J.C."/>
            <person name="Clark C.A."/>
            <person name="Pettis G.S."/>
        </authorList>
    </citation>
    <scope>NUCLEOTIDE SEQUENCE [LARGE SCALE GENOMIC DNA]</scope>
    <source>
        <strain evidence="4 5">88-35</strain>
    </source>
</reference>
<proteinExistence type="predicted"/>
<keyword evidence="1" id="KW-0418">Kinase</keyword>
<dbReference type="SUPFAM" id="SSF55874">
    <property type="entry name" value="ATPase domain of HSP90 chaperone/DNA topoisomerase II/histidine kinase"/>
    <property type="match status" value="1"/>
</dbReference>
<organism evidence="4 5">
    <name type="scientific">Streptomyces ipomoeae</name>
    <dbReference type="NCBI Taxonomy" id="103232"/>
    <lineage>
        <taxon>Bacteria</taxon>
        <taxon>Bacillati</taxon>
        <taxon>Actinomycetota</taxon>
        <taxon>Actinomycetes</taxon>
        <taxon>Kitasatosporales</taxon>
        <taxon>Streptomycetaceae</taxon>
        <taxon>Streptomyces</taxon>
    </lineage>
</organism>
<dbReference type="PANTHER" id="PTHR35526">
    <property type="entry name" value="ANTI-SIGMA-F FACTOR RSBW-RELATED"/>
    <property type="match status" value="1"/>
</dbReference>
<keyword evidence="4" id="KW-0547">Nucleotide-binding</keyword>
<dbReference type="Pfam" id="PF13581">
    <property type="entry name" value="HATPase_c_2"/>
    <property type="match status" value="1"/>
</dbReference>
<keyword evidence="4" id="KW-0067">ATP-binding</keyword>
<feature type="domain" description="Histidine kinase/HSP90-like ATPase" evidence="3">
    <location>
        <begin position="47"/>
        <end position="166"/>
    </location>
</feature>
<keyword evidence="1" id="KW-0808">Transferase</keyword>
<keyword evidence="1" id="KW-0723">Serine/threonine-protein kinase</keyword>
<dbReference type="InterPro" id="IPR003594">
    <property type="entry name" value="HATPase_dom"/>
</dbReference>
<comment type="caution">
    <text evidence="4">The sequence shown here is derived from an EMBL/GenBank/DDBJ whole genome shotgun (WGS) entry which is preliminary data.</text>
</comment>
<evidence type="ECO:0000259" key="3">
    <source>
        <dbReference type="Pfam" id="PF13581"/>
    </source>
</evidence>
<dbReference type="Proteomes" id="UP000318720">
    <property type="component" value="Unassembled WGS sequence"/>
</dbReference>
<dbReference type="EMBL" id="SPAZ01000101">
    <property type="protein sequence ID" value="TQE35818.1"/>
    <property type="molecule type" value="Genomic_DNA"/>
</dbReference>
<dbReference type="InterPro" id="IPR036890">
    <property type="entry name" value="HATPase_C_sf"/>
</dbReference>
<evidence type="ECO:0000313" key="4">
    <source>
        <dbReference type="EMBL" id="TQE35818.1"/>
    </source>
</evidence>
<dbReference type="AlphaFoldDB" id="A0AAE9B117"/>
<dbReference type="RefSeq" id="WP_141581992.1">
    <property type="nucleotide sequence ID" value="NZ_SPAZ01000101.1"/>
</dbReference>
<evidence type="ECO:0000313" key="5">
    <source>
        <dbReference type="Proteomes" id="UP000318720"/>
    </source>
</evidence>
<sequence>MDHMNNETSPAQGAAPRTAPTPAQHTAEAGNRPCPVREFAMRFTSSTRGARLARRLVSHWLDSWGHPYTGHVNETLTLITSELAANAVRHGHVAGRDFHVRLTETGGSPRTLRVEVSDTRTERVPLVASQEPPGDEESGRGLLIVARLASRWAVAPRVNGPGKTVWAEYTS</sequence>
<dbReference type="Gene3D" id="3.30.565.10">
    <property type="entry name" value="Histidine kinase-like ATPase, C-terminal domain"/>
    <property type="match status" value="1"/>
</dbReference>
<dbReference type="InterPro" id="IPR050267">
    <property type="entry name" value="Anti-sigma-factor_SerPK"/>
</dbReference>
<accession>A0AAE9B117</accession>
<dbReference type="CDD" id="cd16936">
    <property type="entry name" value="HATPase_RsbW-like"/>
    <property type="match status" value="1"/>
</dbReference>
<feature type="compositionally biased region" description="Polar residues" evidence="2">
    <location>
        <begin position="1"/>
        <end position="11"/>
    </location>
</feature>